<evidence type="ECO:0000256" key="2">
    <source>
        <dbReference type="ARBA" id="ARBA00002147"/>
    </source>
</evidence>
<evidence type="ECO:0000256" key="1">
    <source>
        <dbReference type="ARBA" id="ARBA00000056"/>
    </source>
</evidence>
<dbReference type="InterPro" id="IPR011060">
    <property type="entry name" value="RibuloseP-bd_barrel"/>
</dbReference>
<keyword evidence="6 7" id="KW-0119">Carbohydrate metabolism</keyword>
<evidence type="ECO:0000256" key="4">
    <source>
        <dbReference type="ARBA" id="ARBA00007439"/>
    </source>
</evidence>
<protein>
    <recommendedName>
        <fullName evidence="7">Putative N-acetylmannosamine-6-phosphate 2-epimerase</fullName>
        <ecNumber evidence="7">5.1.3.9</ecNumber>
    </recommendedName>
    <alternativeName>
        <fullName evidence="7">ManNAc-6-P epimerase</fullName>
    </alternativeName>
</protein>
<dbReference type="eggNOG" id="COG3010">
    <property type="taxonomic scope" value="Bacteria"/>
</dbReference>
<evidence type="ECO:0000313" key="8">
    <source>
        <dbReference type="EMBL" id="EFU75756.1"/>
    </source>
</evidence>
<name>E6LQY7_9FIRM</name>
<reference evidence="8 9" key="1">
    <citation type="submission" date="2010-12" db="EMBL/GenBank/DDBJ databases">
        <authorList>
            <person name="Muzny D."/>
            <person name="Qin X."/>
            <person name="Deng J."/>
            <person name="Jiang H."/>
            <person name="Liu Y."/>
            <person name="Qu J."/>
            <person name="Song X.-Z."/>
            <person name="Zhang L."/>
            <person name="Thornton R."/>
            <person name="Coyle M."/>
            <person name="Francisco L."/>
            <person name="Jackson L."/>
            <person name="Javaid M."/>
            <person name="Korchina V."/>
            <person name="Kovar C."/>
            <person name="Mata R."/>
            <person name="Mathew T."/>
            <person name="Ngo R."/>
            <person name="Nguyen L."/>
            <person name="Nguyen N."/>
            <person name="Okwuonu G."/>
            <person name="Ongeri F."/>
            <person name="Pham C."/>
            <person name="Simmons D."/>
            <person name="Wilczek-Boney K."/>
            <person name="Hale W."/>
            <person name="Jakkamsetti A."/>
            <person name="Pham P."/>
            <person name="Ruth R."/>
            <person name="San Lucas F."/>
            <person name="Warren J."/>
            <person name="Zhang J."/>
            <person name="Zhao Z."/>
            <person name="Zhou C."/>
            <person name="Zhu D."/>
            <person name="Lee S."/>
            <person name="Bess C."/>
            <person name="Blankenburg K."/>
            <person name="Forbes L."/>
            <person name="Fu Q."/>
            <person name="Gubbala S."/>
            <person name="Hirani K."/>
            <person name="Jayaseelan J.C."/>
            <person name="Lara F."/>
            <person name="Munidasa M."/>
            <person name="Palculict T."/>
            <person name="Patil S."/>
            <person name="Pu L.-L."/>
            <person name="Saada N."/>
            <person name="Tang L."/>
            <person name="Weissenberger G."/>
            <person name="Zhu Y."/>
            <person name="Hemphill L."/>
            <person name="Shang Y."/>
            <person name="Youmans B."/>
            <person name="Ayvaz T."/>
            <person name="Ross M."/>
            <person name="Santibanez J."/>
            <person name="Aqrawi P."/>
            <person name="Gross S."/>
            <person name="Joshi V."/>
            <person name="Fowler G."/>
            <person name="Nazareth L."/>
            <person name="Reid J."/>
            <person name="Worley K."/>
            <person name="Petrosino J."/>
            <person name="Highlander S."/>
            <person name="Gibbs R."/>
        </authorList>
    </citation>
    <scope>NUCLEOTIDE SEQUENCE [LARGE SCALE GENOMIC DNA]</scope>
    <source>
        <strain evidence="8 9">DSM 3986</strain>
    </source>
</reference>
<dbReference type="GO" id="GO:0019262">
    <property type="term" value="P:N-acetylneuraminate catabolic process"/>
    <property type="evidence" value="ECO:0007669"/>
    <property type="project" value="UniProtKB-UniRule"/>
</dbReference>
<dbReference type="UniPathway" id="UPA00629">
    <property type="reaction ID" value="UER00682"/>
</dbReference>
<dbReference type="Pfam" id="PF04131">
    <property type="entry name" value="NanE"/>
    <property type="match status" value="1"/>
</dbReference>
<dbReference type="GO" id="GO:0047465">
    <property type="term" value="F:N-acylglucosamine-6-phosphate 2-epimerase activity"/>
    <property type="evidence" value="ECO:0007669"/>
    <property type="project" value="UniProtKB-EC"/>
</dbReference>
<comment type="pathway">
    <text evidence="3 7">Amino-sugar metabolism; N-acetylneuraminate degradation; D-fructose 6-phosphate from N-acetylneuraminate: step 3/5.</text>
</comment>
<evidence type="ECO:0000256" key="5">
    <source>
        <dbReference type="ARBA" id="ARBA00023235"/>
    </source>
</evidence>
<dbReference type="InterPro" id="IPR007260">
    <property type="entry name" value="NanE"/>
</dbReference>
<dbReference type="Proteomes" id="UP000003434">
    <property type="component" value="Unassembled WGS sequence"/>
</dbReference>
<organism evidence="8 9">
    <name type="scientific">Lachnoanaerobaculum saburreum DSM 3986</name>
    <dbReference type="NCBI Taxonomy" id="887325"/>
    <lineage>
        <taxon>Bacteria</taxon>
        <taxon>Bacillati</taxon>
        <taxon>Bacillota</taxon>
        <taxon>Clostridia</taxon>
        <taxon>Lachnospirales</taxon>
        <taxon>Lachnospiraceae</taxon>
        <taxon>Lachnoanaerobaculum</taxon>
    </lineage>
</organism>
<dbReference type="GO" id="GO:0006053">
    <property type="term" value="P:N-acetylmannosamine catabolic process"/>
    <property type="evidence" value="ECO:0007669"/>
    <property type="project" value="TreeGrafter"/>
</dbReference>
<accession>E6LQY7</accession>
<dbReference type="GO" id="GO:0005829">
    <property type="term" value="C:cytosol"/>
    <property type="evidence" value="ECO:0007669"/>
    <property type="project" value="TreeGrafter"/>
</dbReference>
<comment type="function">
    <text evidence="2 7">Converts N-acetylmannosamine-6-phosphate (ManNAc-6-P) to N-acetylglucosamine-6-phosphate (GlcNAc-6-P).</text>
</comment>
<dbReference type="InterPro" id="IPR013785">
    <property type="entry name" value="Aldolase_TIM"/>
</dbReference>
<gene>
    <name evidence="7" type="primary">nanE</name>
    <name evidence="8" type="ORF">HMPREF0381_2372</name>
</gene>
<dbReference type="PANTHER" id="PTHR36204:SF1">
    <property type="entry name" value="N-ACETYLMANNOSAMINE-6-PHOSPHATE 2-EPIMERASE-RELATED"/>
    <property type="match status" value="1"/>
</dbReference>
<dbReference type="PANTHER" id="PTHR36204">
    <property type="entry name" value="N-ACETYLMANNOSAMINE-6-PHOSPHATE 2-EPIMERASE-RELATED"/>
    <property type="match status" value="1"/>
</dbReference>
<dbReference type="EMBL" id="AEPW01000091">
    <property type="protein sequence ID" value="EFU75756.1"/>
    <property type="molecule type" value="Genomic_DNA"/>
</dbReference>
<evidence type="ECO:0000256" key="6">
    <source>
        <dbReference type="ARBA" id="ARBA00023277"/>
    </source>
</evidence>
<dbReference type="HAMAP" id="MF_01235">
    <property type="entry name" value="ManNAc6P_epimer"/>
    <property type="match status" value="1"/>
</dbReference>
<evidence type="ECO:0000313" key="9">
    <source>
        <dbReference type="Proteomes" id="UP000003434"/>
    </source>
</evidence>
<dbReference type="AlphaFoldDB" id="E6LQY7"/>
<dbReference type="CDD" id="cd04729">
    <property type="entry name" value="NanE"/>
    <property type="match status" value="1"/>
</dbReference>
<dbReference type="NCBIfam" id="NF002231">
    <property type="entry name" value="PRK01130.1"/>
    <property type="match status" value="1"/>
</dbReference>
<dbReference type="FunFam" id="3.20.20.70:FF:000035">
    <property type="entry name" value="Putative N-acetylmannosamine-6-phosphate 2-epimerase"/>
    <property type="match status" value="1"/>
</dbReference>
<evidence type="ECO:0000256" key="7">
    <source>
        <dbReference type="HAMAP-Rule" id="MF_01235"/>
    </source>
</evidence>
<comment type="similarity">
    <text evidence="4 7">Belongs to the NanE family.</text>
</comment>
<dbReference type="SUPFAM" id="SSF51366">
    <property type="entry name" value="Ribulose-phoshate binding barrel"/>
    <property type="match status" value="1"/>
</dbReference>
<evidence type="ECO:0000256" key="3">
    <source>
        <dbReference type="ARBA" id="ARBA00005081"/>
    </source>
</evidence>
<dbReference type="HOGENOM" id="CLU_086300_1_0_9"/>
<proteinExistence type="inferred from homology"/>
<comment type="catalytic activity">
    <reaction evidence="1 7">
        <text>an N-acyl-D-glucosamine 6-phosphate = an N-acyl-D-mannosamine 6-phosphate</text>
        <dbReference type="Rhea" id="RHEA:23932"/>
        <dbReference type="ChEBI" id="CHEBI:57599"/>
        <dbReference type="ChEBI" id="CHEBI:57666"/>
        <dbReference type="EC" id="5.1.3.9"/>
    </reaction>
</comment>
<dbReference type="EC" id="5.1.3.9" evidence="7"/>
<sequence>MVKYFQMEVVKMNEKIKNLKGKLIVSCQALENEPLHSDFIMGRMALAAKMGGASGIRANSVVDIKEIKKQVDLPIIGIIKKDYDDSEVYITPTMKEVDALIEVGVDIIAMDATKRLRPEKKSLKDFFSEVRKKYPNQIFMADCSTVDEAVFADEIGFDFIGTTMVGYTKESEGLKIEANDFEILRDILAKVKHNVIAEGNINTPKKCKRVIELGAYSVVVGSIITRPQLITKEFTKALENDKF</sequence>
<comment type="caution">
    <text evidence="8">The sequence shown here is derived from an EMBL/GenBank/DDBJ whole genome shotgun (WGS) entry which is preliminary data.</text>
</comment>
<keyword evidence="5 7" id="KW-0413">Isomerase</keyword>
<dbReference type="Gene3D" id="3.20.20.70">
    <property type="entry name" value="Aldolase class I"/>
    <property type="match status" value="1"/>
</dbReference>
<dbReference type="GO" id="GO:0005975">
    <property type="term" value="P:carbohydrate metabolic process"/>
    <property type="evidence" value="ECO:0007669"/>
    <property type="project" value="UniProtKB-UniRule"/>
</dbReference>